<comment type="caution">
    <text evidence="1">The sequence shown here is derived from an EMBL/GenBank/DDBJ whole genome shotgun (WGS) entry which is preliminary data.</text>
</comment>
<organism evidence="1 2">
    <name type="scientific">Pseudomonas syringae pv. pisi str. 1704B</name>
    <dbReference type="NCBI Taxonomy" id="629263"/>
    <lineage>
        <taxon>Bacteria</taxon>
        <taxon>Pseudomonadati</taxon>
        <taxon>Pseudomonadota</taxon>
        <taxon>Gammaproteobacteria</taxon>
        <taxon>Pseudomonadales</taxon>
        <taxon>Pseudomonadaceae</taxon>
        <taxon>Pseudomonas</taxon>
        <taxon>Pseudomonas syringae</taxon>
    </lineage>
</organism>
<dbReference type="Pfam" id="PF07395">
    <property type="entry name" value="Mig-14"/>
    <property type="match status" value="1"/>
</dbReference>
<dbReference type="EMBL" id="AEAI01004920">
    <property type="protein sequence ID" value="EGH49934.1"/>
    <property type="molecule type" value="Genomic_DNA"/>
</dbReference>
<evidence type="ECO:0000313" key="2">
    <source>
        <dbReference type="Proteomes" id="UP000004986"/>
    </source>
</evidence>
<evidence type="ECO:0000313" key="1">
    <source>
        <dbReference type="EMBL" id="EGH49934.1"/>
    </source>
</evidence>
<dbReference type="Proteomes" id="UP000004986">
    <property type="component" value="Unassembled WGS sequence"/>
</dbReference>
<feature type="non-terminal residue" evidence="1">
    <location>
        <position position="35"/>
    </location>
</feature>
<protein>
    <submittedName>
        <fullName evidence="1">Mig-14</fullName>
    </submittedName>
</protein>
<keyword evidence="2" id="KW-1185">Reference proteome</keyword>
<dbReference type="InterPro" id="IPR009977">
    <property type="entry name" value="Mig-14"/>
</dbReference>
<dbReference type="HOGENOM" id="CLU_3370426_0_0_6"/>
<proteinExistence type="predicted"/>
<reference evidence="1 2" key="1">
    <citation type="journal article" date="2011" name="PLoS Pathog.">
        <title>Dynamic evolution of pathogenicity revealed by sequencing and comparative genomics of 19 Pseudomonas syringae isolates.</title>
        <authorList>
            <person name="Baltrus D.A."/>
            <person name="Nishimura M.T."/>
            <person name="Romanchuk A."/>
            <person name="Chang J.H."/>
            <person name="Mukhtar M.S."/>
            <person name="Cherkis K."/>
            <person name="Roach J."/>
            <person name="Grant S.R."/>
            <person name="Jones C.D."/>
            <person name="Dangl J.L."/>
        </authorList>
    </citation>
    <scope>NUCLEOTIDE SEQUENCE [LARGE SCALE GENOMIC DNA]</scope>
    <source>
        <strain evidence="1 2">1704B</strain>
    </source>
</reference>
<dbReference type="AlphaFoldDB" id="F3GS81"/>
<sequence length="35" mass="3996">ELPVRHRARYVSALNEGRISTFKPQIESLAMARTP</sequence>
<gene>
    <name evidence="1" type="ORF">PSYPI_49012</name>
</gene>
<accession>F3GS81</accession>
<feature type="non-terminal residue" evidence="1">
    <location>
        <position position="1"/>
    </location>
</feature>
<name>F3GS81_PSESJ</name>